<dbReference type="NCBIfam" id="TIGR03354">
    <property type="entry name" value="VI_FHA"/>
    <property type="match status" value="1"/>
</dbReference>
<feature type="domain" description="FHA" evidence="2">
    <location>
        <begin position="38"/>
        <end position="88"/>
    </location>
</feature>
<dbReference type="AlphaFoldDB" id="A0A2S9JAR9"/>
<evidence type="ECO:0000256" key="1">
    <source>
        <dbReference type="SAM" id="MobiDB-lite"/>
    </source>
</evidence>
<gene>
    <name evidence="3" type="primary">tagH</name>
    <name evidence="3" type="ORF">C5750_23970</name>
</gene>
<sequence>MARQEMPEKPMRLVLRLENRSLHGDDVVPEFAADQRAFIIGRSEEADWSLPDRSRFVSTKHCRIFHEQDGYWVEDLSANGLLINGEELQRGTRRALSAGDLIEIGAYQLRVFLEHQRPPEPLLTAEETVFLSRGGDAPLRVMEDRTILLGAEQSPPVQPRHPRTSDVLPAVKPVKPRPSLAPSHSRERFIEHFARGAGIDPDTLAGRHDDEFAEELGAIFRTIVPGLTQLLTARSQLRALIRSTRQTILKPNGNNPLKFIPETSAALGALFAVNKHEYLDAATSFSEALDELRQHEQAVFQSVQTALFRLLNELSPDAIEASGRSAFLSGKGARWTRYVNAWNERNEPYENGILDVFLHYFGEAYDEKIGKGRMED</sequence>
<dbReference type="PROSITE" id="PS50006">
    <property type="entry name" value="FHA_DOMAIN"/>
    <property type="match status" value="1"/>
</dbReference>
<dbReference type="InterPro" id="IPR000253">
    <property type="entry name" value="FHA_dom"/>
</dbReference>
<dbReference type="SUPFAM" id="SSF49879">
    <property type="entry name" value="SMAD/FHA domain"/>
    <property type="match status" value="1"/>
</dbReference>
<reference evidence="3 4" key="1">
    <citation type="submission" date="2018-02" db="EMBL/GenBank/DDBJ databases">
        <title>The draft genome of Phyllobacterium myrsinacearum DSM5892.</title>
        <authorList>
            <person name="Li L."/>
            <person name="Liu L."/>
            <person name="Zhang X."/>
            <person name="Wang T."/>
        </authorList>
    </citation>
    <scope>NUCLEOTIDE SEQUENCE [LARGE SCALE GENOMIC DNA]</scope>
    <source>
        <strain evidence="3 4">DSM 5892</strain>
    </source>
</reference>
<evidence type="ECO:0000313" key="4">
    <source>
        <dbReference type="Proteomes" id="UP000238563"/>
    </source>
</evidence>
<evidence type="ECO:0000259" key="2">
    <source>
        <dbReference type="PROSITE" id="PS50006"/>
    </source>
</evidence>
<accession>A0A2S9JAR9</accession>
<dbReference type="CDD" id="cd00060">
    <property type="entry name" value="FHA"/>
    <property type="match status" value="1"/>
</dbReference>
<keyword evidence="4" id="KW-1185">Reference proteome</keyword>
<dbReference type="InterPro" id="IPR008984">
    <property type="entry name" value="SMAD_FHA_dom_sf"/>
</dbReference>
<name>A0A2S9JAR9_9HYPH</name>
<feature type="region of interest" description="Disordered" evidence="1">
    <location>
        <begin position="153"/>
        <end position="183"/>
    </location>
</feature>
<evidence type="ECO:0000313" key="3">
    <source>
        <dbReference type="EMBL" id="PRD49886.1"/>
    </source>
</evidence>
<dbReference type="Proteomes" id="UP000238563">
    <property type="component" value="Unassembled WGS sequence"/>
</dbReference>
<comment type="caution">
    <text evidence="3">The sequence shown here is derived from an EMBL/GenBank/DDBJ whole genome shotgun (WGS) entry which is preliminary data.</text>
</comment>
<protein>
    <submittedName>
        <fullName evidence="3">Type VI secretion system-associated FHA domain protein TagH</fullName>
    </submittedName>
</protein>
<dbReference type="EMBL" id="PVBT01000009">
    <property type="protein sequence ID" value="PRD49886.1"/>
    <property type="molecule type" value="Genomic_DNA"/>
</dbReference>
<proteinExistence type="predicted"/>
<dbReference type="OrthoDB" id="273564at2"/>
<dbReference type="InterPro" id="IPR046883">
    <property type="entry name" value="T6SS_FHA_C"/>
</dbReference>
<dbReference type="SMART" id="SM00240">
    <property type="entry name" value="FHA"/>
    <property type="match status" value="1"/>
</dbReference>
<dbReference type="Pfam" id="PF00498">
    <property type="entry name" value="FHA"/>
    <property type="match status" value="1"/>
</dbReference>
<dbReference type="Gene3D" id="2.60.200.20">
    <property type="match status" value="1"/>
</dbReference>
<dbReference type="InterPro" id="IPR017735">
    <property type="entry name" value="T6SS_FHA"/>
</dbReference>
<dbReference type="Pfam" id="PF20232">
    <property type="entry name" value="T6SS_FHA_C"/>
    <property type="match status" value="1"/>
</dbReference>
<organism evidence="3 4">
    <name type="scientific">Phyllobacterium myrsinacearum</name>
    <dbReference type="NCBI Taxonomy" id="28101"/>
    <lineage>
        <taxon>Bacteria</taxon>
        <taxon>Pseudomonadati</taxon>
        <taxon>Pseudomonadota</taxon>
        <taxon>Alphaproteobacteria</taxon>
        <taxon>Hyphomicrobiales</taxon>
        <taxon>Phyllobacteriaceae</taxon>
        <taxon>Phyllobacterium</taxon>
    </lineage>
</organism>